<dbReference type="Pfam" id="PF17389">
    <property type="entry name" value="Bac_rhamnosid6H"/>
    <property type="match status" value="1"/>
</dbReference>
<reference evidence="10" key="1">
    <citation type="submission" date="2017-02" db="EMBL/GenBank/DDBJ databases">
        <title>Comparative genomics and description of representatives of a novel lineage of planctomycetes thriving in anoxic sediments.</title>
        <authorList>
            <person name="Spring S."/>
            <person name="Bunk B."/>
            <person name="Sproer C."/>
        </authorList>
    </citation>
    <scope>NUCLEOTIDE SEQUENCE [LARGE SCALE GENOMIC DNA]</scope>
    <source>
        <strain evidence="10">ST-NAGAB-D1</strain>
    </source>
</reference>
<feature type="signal peptide" evidence="4">
    <location>
        <begin position="1"/>
        <end position="22"/>
    </location>
</feature>
<keyword evidence="10" id="KW-1185">Reference proteome</keyword>
<feature type="domain" description="Alpha-L-rhamnosidase C-terminal" evidence="8">
    <location>
        <begin position="970"/>
        <end position="1042"/>
    </location>
</feature>
<dbReference type="SUPFAM" id="SSF48208">
    <property type="entry name" value="Six-hairpin glycosidases"/>
    <property type="match status" value="1"/>
</dbReference>
<dbReference type="Pfam" id="PF17390">
    <property type="entry name" value="Bac_rhamnosid_C"/>
    <property type="match status" value="1"/>
</dbReference>
<dbReference type="PANTHER" id="PTHR33307:SF6">
    <property type="entry name" value="ALPHA-RHAMNOSIDASE (EUROFUNG)-RELATED"/>
    <property type="match status" value="1"/>
</dbReference>
<evidence type="ECO:0000313" key="9">
    <source>
        <dbReference type="EMBL" id="AQT67447.1"/>
    </source>
</evidence>
<protein>
    <recommendedName>
        <fullName evidence="2">alpha-L-rhamnosidase</fullName>
        <ecNumber evidence="2">3.2.1.40</ecNumber>
    </recommendedName>
</protein>
<dbReference type="GO" id="GO:0005975">
    <property type="term" value="P:carbohydrate metabolic process"/>
    <property type="evidence" value="ECO:0007669"/>
    <property type="project" value="InterPro"/>
</dbReference>
<dbReference type="InterPro" id="IPR008928">
    <property type="entry name" value="6-hairpin_glycosidase_sf"/>
</dbReference>
<dbReference type="Gene3D" id="2.60.40.10">
    <property type="entry name" value="Immunoglobulins"/>
    <property type="match status" value="1"/>
</dbReference>
<dbReference type="Gene3D" id="2.60.120.260">
    <property type="entry name" value="Galactose-binding domain-like"/>
    <property type="match status" value="3"/>
</dbReference>
<dbReference type="PIRSF" id="PIRSF010631">
    <property type="entry name" value="A-rhamnsds"/>
    <property type="match status" value="1"/>
</dbReference>
<dbReference type="SUPFAM" id="SSF49785">
    <property type="entry name" value="Galactose-binding domain-like"/>
    <property type="match status" value="1"/>
</dbReference>
<organism evidence="9 10">
    <name type="scientific">Anaerohalosphaera lusitana</name>
    <dbReference type="NCBI Taxonomy" id="1936003"/>
    <lineage>
        <taxon>Bacteria</taxon>
        <taxon>Pseudomonadati</taxon>
        <taxon>Planctomycetota</taxon>
        <taxon>Phycisphaerae</taxon>
        <taxon>Sedimentisphaerales</taxon>
        <taxon>Anaerohalosphaeraceae</taxon>
        <taxon>Anaerohalosphaera</taxon>
    </lineage>
</organism>
<dbReference type="PANTHER" id="PTHR33307">
    <property type="entry name" value="ALPHA-RHAMNOSIDASE (EUROFUNG)"/>
    <property type="match status" value="1"/>
</dbReference>
<evidence type="ECO:0000256" key="4">
    <source>
        <dbReference type="SAM" id="SignalP"/>
    </source>
</evidence>
<dbReference type="Pfam" id="PF05592">
    <property type="entry name" value="Bac_rhamnosid"/>
    <property type="match status" value="1"/>
</dbReference>
<dbReference type="InterPro" id="IPR035396">
    <property type="entry name" value="Bac_rhamnosid6H"/>
</dbReference>
<dbReference type="Proteomes" id="UP000189674">
    <property type="component" value="Chromosome"/>
</dbReference>
<evidence type="ECO:0000313" key="10">
    <source>
        <dbReference type="Proteomes" id="UP000189674"/>
    </source>
</evidence>
<evidence type="ECO:0000259" key="6">
    <source>
        <dbReference type="Pfam" id="PF08531"/>
    </source>
</evidence>
<dbReference type="Gene3D" id="2.60.420.10">
    <property type="entry name" value="Maltose phosphorylase, domain 3"/>
    <property type="match status" value="1"/>
</dbReference>
<gene>
    <name evidence="9" type="ORF">STSP2_00594</name>
</gene>
<feature type="chain" id="PRO_5010736548" description="alpha-L-rhamnosidase" evidence="4">
    <location>
        <begin position="23"/>
        <end position="1074"/>
    </location>
</feature>
<dbReference type="PROSITE" id="PS51257">
    <property type="entry name" value="PROKAR_LIPOPROTEIN"/>
    <property type="match status" value="1"/>
</dbReference>
<evidence type="ECO:0000256" key="2">
    <source>
        <dbReference type="ARBA" id="ARBA00012652"/>
    </source>
</evidence>
<dbReference type="InterPro" id="IPR013737">
    <property type="entry name" value="Bac_rhamnosid_N"/>
</dbReference>
<feature type="domain" description="Bacterial alpha-L-rhamnosidase N-terminal" evidence="6">
    <location>
        <begin position="346"/>
        <end position="514"/>
    </location>
</feature>
<dbReference type="InterPro" id="IPR035398">
    <property type="entry name" value="Bac_rhamnosid_C"/>
</dbReference>
<accession>A0A1U9NI44</accession>
<keyword evidence="4" id="KW-0732">Signal</keyword>
<dbReference type="Gene3D" id="1.50.10.10">
    <property type="match status" value="1"/>
</dbReference>
<dbReference type="InterPro" id="IPR016007">
    <property type="entry name" value="Alpha_rhamnosid"/>
</dbReference>
<dbReference type="InterPro" id="IPR012341">
    <property type="entry name" value="6hp_glycosidase-like_sf"/>
</dbReference>
<dbReference type="RefSeq" id="WP_169852932.1">
    <property type="nucleotide sequence ID" value="NZ_CP019791.1"/>
</dbReference>
<dbReference type="EMBL" id="CP019791">
    <property type="protein sequence ID" value="AQT67447.1"/>
    <property type="molecule type" value="Genomic_DNA"/>
</dbReference>
<dbReference type="STRING" id="1936003.STSP2_00594"/>
<dbReference type="Pfam" id="PF25788">
    <property type="entry name" value="Ig_Rha78A_N"/>
    <property type="match status" value="1"/>
</dbReference>
<feature type="domain" description="Alpha-L-rhamnosidase concanavalin-like" evidence="5">
    <location>
        <begin position="527"/>
        <end position="625"/>
    </location>
</feature>
<evidence type="ECO:0000259" key="7">
    <source>
        <dbReference type="Pfam" id="PF17389"/>
    </source>
</evidence>
<evidence type="ECO:0000259" key="8">
    <source>
        <dbReference type="Pfam" id="PF17390"/>
    </source>
</evidence>
<dbReference type="InterPro" id="IPR008902">
    <property type="entry name" value="Rhamnosid_concanavalin"/>
</dbReference>
<dbReference type="InterPro" id="IPR013783">
    <property type="entry name" value="Ig-like_fold"/>
</dbReference>
<keyword evidence="3" id="KW-0378">Hydrolase</keyword>
<dbReference type="AlphaFoldDB" id="A0A1U9NI44"/>
<name>A0A1U9NI44_9BACT</name>
<dbReference type="EC" id="3.2.1.40" evidence="2"/>
<dbReference type="GO" id="GO:0030596">
    <property type="term" value="F:alpha-L-rhamnosidase activity"/>
    <property type="evidence" value="ECO:0007669"/>
    <property type="project" value="UniProtKB-EC"/>
</dbReference>
<feature type="domain" description="Alpha-L-rhamnosidase six-hairpin glycosidase" evidence="7">
    <location>
        <begin position="631"/>
        <end position="968"/>
    </location>
</feature>
<comment type="catalytic activity">
    <reaction evidence="1">
        <text>Hydrolysis of terminal non-reducing alpha-L-rhamnose residues in alpha-L-rhamnosides.</text>
        <dbReference type="EC" id="3.2.1.40"/>
    </reaction>
</comment>
<proteinExistence type="predicted"/>
<sequence length="1074" mass="120090" precursor="true">MRTEILLTICFCMALCGCFGNAARLTDNDGLSVGDLKCESRTDPLGIDAAAPRMSWILSSDGYGQKQTAYRILAATEPDKLKAGQADLWDSGKVESDRTFGIVYAGSELKSEIDCYWKVRVWDKDGEPSDWSGPAMWSMGLLDREDWQAEWIGFDVRDKKNGLPKVIEKASWIWTADQRGQNVPVGQCYFRKNFQVPKDFTVDRAMAYVSADNSFELNLNGLPVGQGKDWEVIKPIDISDEVQTGRNVVAVSAENVGSSANPAGLLAVIVIESDAGETLEFVTNEQWISSSTEEDGWTQVEHNTASWSASRTLGPYGCKPWGEVGTDVKELPPARYLRRSFAVQEKRIAKARLYATALGIYQMFVNGQRVTEDYFSPGWTDYEKRIYYRTYDVTDMIKQGNNAVGAILADGWFAGYVGYGGQRNHYGKKLRLLSQLHITYDDGSSQVVASGPDWKASLGPIGYADFLMGESYDARLEMPGWDTADFDDAEWRKVAVGGEEVQPKIQAAVHQPVIVFEKVKPVSVTEPKPGQYVFDMGQNFAGVVRIQINGESGQKITLRHAEWLQSDGTIYTENLRSADATDIYICKGNGEETWQPYFTFHGFQYVEVTGLDAKPDLDMLTGLALSSDTPTAGTFECSDPMVNKIQQNSVWTQRANFIDIPTDCPQRDERLGWTGDAQVYINTACYHNDVHAFFTKWLVDLEDAQRADGQFPRVAPLKVAGADGGPAWADAGVICPWTIYKMYGDERVLEKHYEAMKEFIEFRKNRCTDELLPPARFHCYGDWLNIDDNTPKDVIFMSYFAYSTDLLARTARVLGYEDDAAAYDKLFEKIKASFNEAYVAEDGKIKGDSQTAYVLAIAHDLLDEDMQKKAAEHLLRRIDENDGHLSTGFIGTKDLMLVLAKIGRNDVAYKLLHNDTFPSWGFSIKHGATSIWERWNGWTPDEGFANPGMNSFAHYSFGAVCQWMFENIGGIRTEGAGFENIVLKPRPGGELKWAKTRYDSVRGTIETDWKLDGKHFNCTVVIPPNTTAEVHMPAITKQSVQAEPFGKVISFDDGVAVLELKSGRYELQSNIAME</sequence>
<dbReference type="InterPro" id="IPR008979">
    <property type="entry name" value="Galactose-bd-like_sf"/>
</dbReference>
<evidence type="ECO:0000256" key="1">
    <source>
        <dbReference type="ARBA" id="ARBA00001445"/>
    </source>
</evidence>
<dbReference type="KEGG" id="alus:STSP2_00594"/>
<dbReference type="Pfam" id="PF08531">
    <property type="entry name" value="Bac_rhamnosid_N"/>
    <property type="match status" value="1"/>
</dbReference>
<evidence type="ECO:0000259" key="5">
    <source>
        <dbReference type="Pfam" id="PF05592"/>
    </source>
</evidence>
<evidence type="ECO:0000256" key="3">
    <source>
        <dbReference type="ARBA" id="ARBA00022801"/>
    </source>
</evidence>